<dbReference type="InterPro" id="IPR010252">
    <property type="entry name" value="HutF"/>
</dbReference>
<dbReference type="InterPro" id="IPR006680">
    <property type="entry name" value="Amidohydro-rel"/>
</dbReference>
<dbReference type="PANTHER" id="PTHR11271">
    <property type="entry name" value="GUANINE DEAMINASE"/>
    <property type="match status" value="1"/>
</dbReference>
<dbReference type="EMBL" id="CP054856">
    <property type="protein sequence ID" value="QVM83980.1"/>
    <property type="molecule type" value="Genomic_DNA"/>
</dbReference>
<keyword evidence="2" id="KW-0479">Metal-binding</keyword>
<dbReference type="NCBIfam" id="NF006681">
    <property type="entry name" value="PRK09229.1-2"/>
    <property type="match status" value="1"/>
</dbReference>
<dbReference type="Proteomes" id="UP000677126">
    <property type="component" value="Chromosome"/>
</dbReference>
<dbReference type="InterPro" id="IPR055156">
    <property type="entry name" value="HutF-like_N"/>
</dbReference>
<protein>
    <submittedName>
        <fullName evidence="7">Formimidoylglutamate deiminase</fullName>
        <ecNumber evidence="7">3.5.3.13</ecNumber>
    </submittedName>
</protein>
<dbReference type="NCBIfam" id="NF006684">
    <property type="entry name" value="PRK09229.1-5"/>
    <property type="match status" value="1"/>
</dbReference>
<feature type="domain" description="Formimidoylglutamate deiminase N-terminal" evidence="6">
    <location>
        <begin position="7"/>
        <end position="44"/>
    </location>
</feature>
<evidence type="ECO:0000259" key="5">
    <source>
        <dbReference type="Pfam" id="PF01979"/>
    </source>
</evidence>
<dbReference type="SUPFAM" id="SSF51556">
    <property type="entry name" value="Metallo-dependent hydrolases"/>
    <property type="match status" value="1"/>
</dbReference>
<dbReference type="Pfam" id="PF22429">
    <property type="entry name" value="HutF_N"/>
    <property type="match status" value="1"/>
</dbReference>
<keyword evidence="4" id="KW-0862">Zinc</keyword>
<evidence type="ECO:0000313" key="8">
    <source>
        <dbReference type="Proteomes" id="UP000677126"/>
    </source>
</evidence>
<reference evidence="7 8" key="1">
    <citation type="journal article" date="2021" name="Int. J. Syst. Evol. Microbiol.">
        <title>Novosphingobium decolorationis sp. nov., an aniline blue-decolourizing bacterium isolated from East Pacific sediment.</title>
        <authorList>
            <person name="Chen X."/>
            <person name="Dong B."/>
            <person name="Chen T."/>
            <person name="Ren N."/>
            <person name="Wang J."/>
            <person name="Xu Y."/>
            <person name="Yang J."/>
            <person name="Zhu S."/>
            <person name="Chen J."/>
        </authorList>
    </citation>
    <scope>NUCLEOTIDE SEQUENCE [LARGE SCALE GENOMIC DNA]</scope>
    <source>
        <strain evidence="7 8">502str22</strain>
    </source>
</reference>
<dbReference type="PANTHER" id="PTHR11271:SF48">
    <property type="entry name" value="AMIDOHYDROLASE-RELATED DOMAIN-CONTAINING PROTEIN"/>
    <property type="match status" value="1"/>
</dbReference>
<sequence length="450" mass="48194">MSLFFNHCLLPDGWGRNVRVTVADGLITAVEANAEPCAADERHACALAGMPNLHSHAFQRGMAGLAEQSGPANDSFWTWREIMYRFVDRMTPDDVQAIAALAYVEMLEGGFTRVGEFHYLHHDHAGRPFADPAQMSAAVLAAATDSGIGITLLPVLYSYAGFGAQSPSPAQARFINDLDGYARLLEGAQAHASALPDAVVGVAPHSLRAVSPAQLRDLAPLAKDRPVHIHIAEQVKEVDDCLAWSGQRPVEWLLDNADVDGRWCLVHATHLTEAETLAMARSRAVAGLCPITEANLGDGLFPVEAFLAAGGRYGIGSDSNVLIDASEELRLLEYGQRLTRRARNVMARGAGRSTGADLYSGALAGGAAALGVEAGIAVGLPADIVTLRLDHPAMAHRQGDAITDSFLFAAGRSAIDCVWRHGEKFVSEGRHRARDRVARDYTKVLETLIA</sequence>
<gene>
    <name evidence="7" type="ORF">HT578_09980</name>
</gene>
<dbReference type="RefSeq" id="WP_213503856.1">
    <property type="nucleotide sequence ID" value="NZ_CP054856.1"/>
</dbReference>
<dbReference type="Gene3D" id="2.30.40.10">
    <property type="entry name" value="Urease, subunit C, domain 1"/>
    <property type="match status" value="1"/>
</dbReference>
<dbReference type="CDD" id="cd01313">
    <property type="entry name" value="Met_dep_hydrolase_E"/>
    <property type="match status" value="1"/>
</dbReference>
<proteinExistence type="predicted"/>
<dbReference type="Pfam" id="PF01979">
    <property type="entry name" value="Amidohydro_1"/>
    <property type="match status" value="1"/>
</dbReference>
<dbReference type="SUPFAM" id="SSF51338">
    <property type="entry name" value="Composite domain of metallo-dependent hydrolases"/>
    <property type="match status" value="1"/>
</dbReference>
<dbReference type="InterPro" id="IPR051607">
    <property type="entry name" value="Metallo-dep_hydrolases"/>
</dbReference>
<dbReference type="NCBIfam" id="TIGR02022">
    <property type="entry name" value="hutF"/>
    <property type="match status" value="1"/>
</dbReference>
<evidence type="ECO:0000313" key="7">
    <source>
        <dbReference type="EMBL" id="QVM83980.1"/>
    </source>
</evidence>
<evidence type="ECO:0000256" key="4">
    <source>
        <dbReference type="ARBA" id="ARBA00022833"/>
    </source>
</evidence>
<evidence type="ECO:0000256" key="3">
    <source>
        <dbReference type="ARBA" id="ARBA00022801"/>
    </source>
</evidence>
<keyword evidence="3 7" id="KW-0378">Hydrolase</keyword>
<dbReference type="InterPro" id="IPR032466">
    <property type="entry name" value="Metal_Hydrolase"/>
</dbReference>
<dbReference type="EC" id="3.5.3.13" evidence="7"/>
<evidence type="ECO:0000259" key="6">
    <source>
        <dbReference type="Pfam" id="PF22429"/>
    </source>
</evidence>
<organism evidence="7 8">
    <name type="scientific">Novosphingobium decolorationis</name>
    <dbReference type="NCBI Taxonomy" id="2698673"/>
    <lineage>
        <taxon>Bacteria</taxon>
        <taxon>Pseudomonadati</taxon>
        <taxon>Pseudomonadota</taxon>
        <taxon>Alphaproteobacteria</taxon>
        <taxon>Sphingomonadales</taxon>
        <taxon>Sphingomonadaceae</taxon>
        <taxon>Novosphingobium</taxon>
    </lineage>
</organism>
<feature type="domain" description="Amidohydrolase-related" evidence="5">
    <location>
        <begin position="47"/>
        <end position="422"/>
    </location>
</feature>
<name>A0ABX8E4X0_9SPHN</name>
<comment type="cofactor">
    <cofactor evidence="1">
        <name>Zn(2+)</name>
        <dbReference type="ChEBI" id="CHEBI:29105"/>
    </cofactor>
</comment>
<accession>A0ABX8E4X0</accession>
<dbReference type="GO" id="GO:0050416">
    <property type="term" value="F:formimidoylglutamate deiminase activity"/>
    <property type="evidence" value="ECO:0007669"/>
    <property type="project" value="UniProtKB-EC"/>
</dbReference>
<dbReference type="Gene3D" id="3.20.20.140">
    <property type="entry name" value="Metal-dependent hydrolases"/>
    <property type="match status" value="1"/>
</dbReference>
<evidence type="ECO:0000256" key="2">
    <source>
        <dbReference type="ARBA" id="ARBA00022723"/>
    </source>
</evidence>
<keyword evidence="8" id="KW-1185">Reference proteome</keyword>
<dbReference type="InterPro" id="IPR011059">
    <property type="entry name" value="Metal-dep_hydrolase_composite"/>
</dbReference>
<evidence type="ECO:0000256" key="1">
    <source>
        <dbReference type="ARBA" id="ARBA00001947"/>
    </source>
</evidence>
<dbReference type="NCBIfam" id="NF006683">
    <property type="entry name" value="PRK09229.1-4"/>
    <property type="match status" value="1"/>
</dbReference>